<protein>
    <recommendedName>
        <fullName evidence="5">DUF1264-domain-containing protein</fullName>
    </recommendedName>
</protein>
<dbReference type="Pfam" id="PF06884">
    <property type="entry name" value="DUF1264"/>
    <property type="match status" value="1"/>
</dbReference>
<gene>
    <name evidence="3" type="ORF">B0J12DRAFT_683415</name>
</gene>
<reference evidence="3 4" key="1">
    <citation type="journal article" date="2021" name="Nat. Commun.">
        <title>Genetic determinants of endophytism in the Arabidopsis root mycobiome.</title>
        <authorList>
            <person name="Mesny F."/>
            <person name="Miyauchi S."/>
            <person name="Thiergart T."/>
            <person name="Pickel B."/>
            <person name="Atanasova L."/>
            <person name="Karlsson M."/>
            <person name="Huettel B."/>
            <person name="Barry K.W."/>
            <person name="Haridas S."/>
            <person name="Chen C."/>
            <person name="Bauer D."/>
            <person name="Andreopoulos W."/>
            <person name="Pangilinan J."/>
            <person name="LaButti K."/>
            <person name="Riley R."/>
            <person name="Lipzen A."/>
            <person name="Clum A."/>
            <person name="Drula E."/>
            <person name="Henrissat B."/>
            <person name="Kohler A."/>
            <person name="Grigoriev I.V."/>
            <person name="Martin F.M."/>
            <person name="Hacquard S."/>
        </authorList>
    </citation>
    <scope>NUCLEOTIDE SEQUENCE [LARGE SCALE GENOMIC DNA]</scope>
    <source>
        <strain evidence="3 4">MPI-SDFR-AT-0080</strain>
    </source>
</reference>
<dbReference type="PANTHER" id="PTHR31360:SF0">
    <property type="entry name" value="OIL BODY-ASSOCIATED PROTEIN 1B"/>
    <property type="match status" value="1"/>
</dbReference>
<dbReference type="PANTHER" id="PTHR31360">
    <property type="match status" value="1"/>
</dbReference>
<dbReference type="InterPro" id="IPR010686">
    <property type="entry name" value="OBAP-like"/>
</dbReference>
<evidence type="ECO:0008006" key="5">
    <source>
        <dbReference type="Google" id="ProtNLM"/>
    </source>
</evidence>
<organism evidence="3 4">
    <name type="scientific">Macrophomina phaseolina</name>
    <dbReference type="NCBI Taxonomy" id="35725"/>
    <lineage>
        <taxon>Eukaryota</taxon>
        <taxon>Fungi</taxon>
        <taxon>Dikarya</taxon>
        <taxon>Ascomycota</taxon>
        <taxon>Pezizomycotina</taxon>
        <taxon>Dothideomycetes</taxon>
        <taxon>Dothideomycetes incertae sedis</taxon>
        <taxon>Botryosphaeriales</taxon>
        <taxon>Botryosphaeriaceae</taxon>
        <taxon>Macrophomina</taxon>
    </lineage>
</organism>
<name>A0ABQ8FUZ3_9PEZI</name>
<keyword evidence="2" id="KW-0472">Membrane</keyword>
<comment type="similarity">
    <text evidence="1">Belongs to the OBAP family.</text>
</comment>
<feature type="transmembrane region" description="Helical" evidence="2">
    <location>
        <begin position="6"/>
        <end position="23"/>
    </location>
</feature>
<evidence type="ECO:0000313" key="4">
    <source>
        <dbReference type="Proteomes" id="UP000774617"/>
    </source>
</evidence>
<dbReference type="Proteomes" id="UP000774617">
    <property type="component" value="Unassembled WGS sequence"/>
</dbReference>
<keyword evidence="4" id="KW-1185">Reference proteome</keyword>
<keyword evidence="2" id="KW-0812">Transmembrane</keyword>
<keyword evidence="2" id="KW-1133">Transmembrane helix</keyword>
<dbReference type="EMBL" id="JAGTJR010000049">
    <property type="protein sequence ID" value="KAH7028418.1"/>
    <property type="molecule type" value="Genomic_DNA"/>
</dbReference>
<evidence type="ECO:0000313" key="3">
    <source>
        <dbReference type="EMBL" id="KAH7028418.1"/>
    </source>
</evidence>
<accession>A0ABQ8FUZ3</accession>
<evidence type="ECO:0000256" key="2">
    <source>
        <dbReference type="SAM" id="Phobius"/>
    </source>
</evidence>
<proteinExistence type="inferred from homology"/>
<sequence length="238" mass="26396">MSTSLLHIMSLIYLYLILTFTVFSRFSVASLPFGHIGPEGTVIFLNGFHFVSGNTSQEISANHYCSIASDELLQCVVYSAETTPTKLAAIEYIIPSAAFERLSEDERQLWHSHSYEVMSGFLIEPGMPPSVDHSMMGLLVDTYGKTFQTWRWDSQNSSIPLGIPQLLMGYTGNSQITPAFVGQRDEFFGVNTTAIRDSREDISSLPIIEGADSWKRGFVLQLALQNCTADTTFTTPLA</sequence>
<comment type="caution">
    <text evidence="3">The sequence shown here is derived from an EMBL/GenBank/DDBJ whole genome shotgun (WGS) entry which is preliminary data.</text>
</comment>
<evidence type="ECO:0000256" key="1">
    <source>
        <dbReference type="ARBA" id="ARBA00009740"/>
    </source>
</evidence>